<reference evidence="2 3" key="1">
    <citation type="journal article" date="2010" name="Appl. Environ. Microbiol.">
        <title>The genome sequence of Psychrobacter arcticus 273-4, a psychroactive Siberian permafrost bacterium, reveals mechanisms for adaptation to low-temperature growth.</title>
        <authorList>
            <person name="Ayala-del-Rio H.L."/>
            <person name="Chain P.S."/>
            <person name="Grzymski J.J."/>
            <person name="Ponder M.A."/>
            <person name="Ivanova N."/>
            <person name="Bergholz P.W."/>
            <person name="Di Bartolo G."/>
            <person name="Hauser L."/>
            <person name="Land M."/>
            <person name="Bakermans C."/>
            <person name="Rodrigues D."/>
            <person name="Klappenbach J."/>
            <person name="Zarka D."/>
            <person name="Larimer F."/>
            <person name="Richardson P."/>
            <person name="Murray A."/>
            <person name="Thomashow M."/>
            <person name="Tiedje J.M."/>
        </authorList>
    </citation>
    <scope>NUCLEOTIDE SEQUENCE [LARGE SCALE GENOMIC DNA]</scope>
    <source>
        <strain evidence="3">DSM 17307 / VKM B-2377 / 273-4</strain>
    </source>
</reference>
<dbReference type="KEGG" id="par:Psyc_1386"/>
<dbReference type="OrthoDB" id="8564671at2"/>
<accession>Q4FRX4</accession>
<dbReference type="HOGENOM" id="CLU_917891_0_0_6"/>
<protein>
    <recommendedName>
        <fullName evidence="1">DUF7281 domain-containing protein</fullName>
    </recommendedName>
</protein>
<dbReference type="STRING" id="259536.Psyc_1386"/>
<name>Q4FRX4_PSYA2</name>
<feature type="domain" description="DUF7281" evidence="1">
    <location>
        <begin position="126"/>
        <end position="299"/>
    </location>
</feature>
<gene>
    <name evidence="2" type="ordered locus">Psyc_1386</name>
</gene>
<dbReference type="InterPro" id="IPR055705">
    <property type="entry name" value="DUF7281"/>
</dbReference>
<dbReference type="Pfam" id="PF23947">
    <property type="entry name" value="DUF7281"/>
    <property type="match status" value="1"/>
</dbReference>
<organism evidence="2 3">
    <name type="scientific">Psychrobacter arcticus (strain DSM 17307 / VKM B-2377 / 273-4)</name>
    <dbReference type="NCBI Taxonomy" id="259536"/>
    <lineage>
        <taxon>Bacteria</taxon>
        <taxon>Pseudomonadati</taxon>
        <taxon>Pseudomonadota</taxon>
        <taxon>Gammaproteobacteria</taxon>
        <taxon>Moraxellales</taxon>
        <taxon>Moraxellaceae</taxon>
        <taxon>Psychrobacter</taxon>
    </lineage>
</organism>
<dbReference type="Proteomes" id="UP000000546">
    <property type="component" value="Chromosome"/>
</dbReference>
<dbReference type="AlphaFoldDB" id="Q4FRX4"/>
<proteinExistence type="predicted"/>
<keyword evidence="3" id="KW-1185">Reference proteome</keyword>
<evidence type="ECO:0000313" key="3">
    <source>
        <dbReference type="Proteomes" id="UP000000546"/>
    </source>
</evidence>
<dbReference type="RefSeq" id="WP_011280655.1">
    <property type="nucleotide sequence ID" value="NC_007204.1"/>
</dbReference>
<sequence>MDAKLAQRLESSKTLLDIQQKLQAGEDTIAFRTPSNVFALLVIYDADIGHKIGRNIHIKPGGWNRIVSLIKAHTKIDIAHDDITAMKTKDRVDNSLTMSNEKMLSKAPTKGFFELRMLGSDNDLALATQNYIHRASKENAYLGVHSDDLMQWNIDNLIVIENFTSFCRFTEQDLALIEGWHGQTTALVYRGHKASNTTLIYESLKNTKCSKYIFADYDFAGLSIAQSIGESILATGFIMPQDPWLNNDEMLDMNKKQTRLVQSHITVSHPALQPYYNHLKENFLAITQEALVARSIPLTIVSV</sequence>
<dbReference type="EMBL" id="CP000082">
    <property type="protein sequence ID" value="AAZ19234.1"/>
    <property type="molecule type" value="Genomic_DNA"/>
</dbReference>
<evidence type="ECO:0000259" key="1">
    <source>
        <dbReference type="Pfam" id="PF23947"/>
    </source>
</evidence>
<evidence type="ECO:0000313" key="2">
    <source>
        <dbReference type="EMBL" id="AAZ19234.1"/>
    </source>
</evidence>